<organism evidence="4 5">
    <name type="scientific">Myceligenerans pegani</name>
    <dbReference type="NCBI Taxonomy" id="2776917"/>
    <lineage>
        <taxon>Bacteria</taxon>
        <taxon>Bacillati</taxon>
        <taxon>Actinomycetota</taxon>
        <taxon>Actinomycetes</taxon>
        <taxon>Micrococcales</taxon>
        <taxon>Promicromonosporaceae</taxon>
        <taxon>Myceligenerans</taxon>
    </lineage>
</organism>
<proteinExistence type="inferred from homology"/>
<evidence type="ECO:0000259" key="3">
    <source>
        <dbReference type="SMART" id="SM00382"/>
    </source>
</evidence>
<keyword evidence="1" id="KW-0067">ATP-binding</keyword>
<feature type="compositionally biased region" description="Basic and acidic residues" evidence="2">
    <location>
        <begin position="1"/>
        <end position="14"/>
    </location>
</feature>
<dbReference type="Gene3D" id="3.40.50.300">
    <property type="entry name" value="P-loop containing nucleotide triphosphate hydrolases"/>
    <property type="match status" value="1"/>
</dbReference>
<reference evidence="4 5" key="1">
    <citation type="submission" date="2020-10" db="EMBL/GenBank/DDBJ databases">
        <title>Myceligenerans pegani sp. nov., an endophytic actinomycete isolated from Peganum harmala L. in Xinjiang, China.</title>
        <authorList>
            <person name="Xin L."/>
        </authorList>
    </citation>
    <scope>NUCLEOTIDE SEQUENCE [LARGE SCALE GENOMIC DNA]</scope>
    <source>
        <strain evidence="4 5">TRM65318</strain>
    </source>
</reference>
<dbReference type="Pfam" id="PF00004">
    <property type="entry name" value="AAA"/>
    <property type="match status" value="1"/>
</dbReference>
<dbReference type="PANTHER" id="PTHR23076">
    <property type="entry name" value="METALLOPROTEASE M41 FTSH"/>
    <property type="match status" value="1"/>
</dbReference>
<evidence type="ECO:0000256" key="1">
    <source>
        <dbReference type="RuleBase" id="RU003651"/>
    </source>
</evidence>
<dbReference type="Proteomes" id="UP000625527">
    <property type="component" value="Unassembled WGS sequence"/>
</dbReference>
<keyword evidence="5" id="KW-1185">Reference proteome</keyword>
<keyword evidence="1" id="KW-0547">Nucleotide-binding</keyword>
<evidence type="ECO:0000313" key="4">
    <source>
        <dbReference type="EMBL" id="MBE1877191.1"/>
    </source>
</evidence>
<comment type="similarity">
    <text evidence="1">Belongs to the AAA ATPase family.</text>
</comment>
<gene>
    <name evidence="4" type="ORF">IHE71_15975</name>
</gene>
<dbReference type="PROSITE" id="PS00674">
    <property type="entry name" value="AAA"/>
    <property type="match status" value="1"/>
</dbReference>
<dbReference type="InterPro" id="IPR003960">
    <property type="entry name" value="ATPase_AAA_CS"/>
</dbReference>
<dbReference type="SMART" id="SM00382">
    <property type="entry name" value="AAA"/>
    <property type="match status" value="1"/>
</dbReference>
<dbReference type="CDD" id="cd19481">
    <property type="entry name" value="RecA-like_protease"/>
    <property type="match status" value="1"/>
</dbReference>
<dbReference type="RefSeq" id="WP_192863740.1">
    <property type="nucleotide sequence ID" value="NZ_JADAQT010000097.1"/>
</dbReference>
<dbReference type="InterPro" id="IPR003959">
    <property type="entry name" value="ATPase_AAA_core"/>
</dbReference>
<dbReference type="InterPro" id="IPR003593">
    <property type="entry name" value="AAA+_ATPase"/>
</dbReference>
<protein>
    <submittedName>
        <fullName evidence="4">AAA family ATPase</fullName>
    </submittedName>
</protein>
<accession>A0ABR9N1U4</accession>
<dbReference type="PANTHER" id="PTHR23076:SF97">
    <property type="entry name" value="ATP-DEPENDENT ZINC METALLOPROTEASE YME1L1"/>
    <property type="match status" value="1"/>
</dbReference>
<name>A0ABR9N1U4_9MICO</name>
<dbReference type="Gene3D" id="1.10.8.60">
    <property type="match status" value="1"/>
</dbReference>
<evidence type="ECO:0000313" key="5">
    <source>
        <dbReference type="Proteomes" id="UP000625527"/>
    </source>
</evidence>
<feature type="compositionally biased region" description="Low complexity" evidence="2">
    <location>
        <begin position="15"/>
        <end position="65"/>
    </location>
</feature>
<sequence length="491" mass="51458">MTARDERNTLHESTSHTAASTPGSSTPGSSTPGSSTPGSSTPGSSTPGSSTPGPSTTDAPAADAPVWPDLGQHDAAARAAVAGIAALLGQPVPERTTEPRDASEWLARTWGVPEASLETVSRPVSPVLHLLYGFVLGRWIAEHADVVTQRGPDRRAPQLSRLDLGSGVAVTVPTAATVLFPAGTRDEHPVAIETGYQFGDPFLTARALPGRRDVAERALDALSDDLAADHPYRGRTLQANGTGRLTIRPVTPTPQERSDLILPDEIWHEIGLFCAGVTTRRDTLRALGHSTSRGLLLAGPPGVGKTKLARVLATELVGTVTVVLVTADVLRTWMTELYEEVRTLGPCLVVLEEIDSVGGKESRGTTSFGEFLDALDGARATDDVLTVATTNDPGALDPAVKRPGRFDTILEVPPPDAAGREAILRLYLPPGTGVDAGLVASFLDGATGADLREVARRGLLEHGADGLTTDRVLDIATSGRWKPATVVGNYL</sequence>
<feature type="domain" description="AAA+ ATPase" evidence="3">
    <location>
        <begin position="291"/>
        <end position="416"/>
    </location>
</feature>
<dbReference type="SUPFAM" id="SSF52540">
    <property type="entry name" value="P-loop containing nucleoside triphosphate hydrolases"/>
    <property type="match status" value="1"/>
</dbReference>
<dbReference type="InterPro" id="IPR027417">
    <property type="entry name" value="P-loop_NTPase"/>
</dbReference>
<comment type="caution">
    <text evidence="4">The sequence shown here is derived from an EMBL/GenBank/DDBJ whole genome shotgun (WGS) entry which is preliminary data.</text>
</comment>
<dbReference type="EMBL" id="JADAQT010000097">
    <property type="protein sequence ID" value="MBE1877191.1"/>
    <property type="molecule type" value="Genomic_DNA"/>
</dbReference>
<evidence type="ECO:0000256" key="2">
    <source>
        <dbReference type="SAM" id="MobiDB-lite"/>
    </source>
</evidence>
<feature type="region of interest" description="Disordered" evidence="2">
    <location>
        <begin position="1"/>
        <end position="68"/>
    </location>
</feature>